<keyword evidence="2" id="KW-1185">Reference proteome</keyword>
<protein>
    <submittedName>
        <fullName evidence="1">Uncharacterized protein</fullName>
    </submittedName>
</protein>
<reference evidence="1 2" key="1">
    <citation type="submission" date="2019-12" db="EMBL/GenBank/DDBJ databases">
        <authorList>
            <person name="Alioto T."/>
            <person name="Alioto T."/>
            <person name="Gomez Garrido J."/>
        </authorList>
    </citation>
    <scope>NUCLEOTIDE SEQUENCE [LARGE SCALE GENOMIC DNA]</scope>
</reference>
<dbReference type="AlphaFoldDB" id="A0A8S0TDE4"/>
<organism evidence="1 2">
    <name type="scientific">Olea europaea subsp. europaea</name>
    <dbReference type="NCBI Taxonomy" id="158383"/>
    <lineage>
        <taxon>Eukaryota</taxon>
        <taxon>Viridiplantae</taxon>
        <taxon>Streptophyta</taxon>
        <taxon>Embryophyta</taxon>
        <taxon>Tracheophyta</taxon>
        <taxon>Spermatophyta</taxon>
        <taxon>Magnoliopsida</taxon>
        <taxon>eudicotyledons</taxon>
        <taxon>Gunneridae</taxon>
        <taxon>Pentapetalae</taxon>
        <taxon>asterids</taxon>
        <taxon>lamiids</taxon>
        <taxon>Lamiales</taxon>
        <taxon>Oleaceae</taxon>
        <taxon>Oleeae</taxon>
        <taxon>Olea</taxon>
    </lineage>
</organism>
<comment type="caution">
    <text evidence="1">The sequence shown here is derived from an EMBL/GenBank/DDBJ whole genome shotgun (WGS) entry which is preliminary data.</text>
</comment>
<dbReference type="EMBL" id="CACTIH010005767">
    <property type="protein sequence ID" value="CAA3001587.1"/>
    <property type="molecule type" value="Genomic_DNA"/>
</dbReference>
<sequence length="68" mass="7769">MLECKCFCWSRVTDVWQREPEISLSLPDSSMASRNEKPGNSGAGCESTIWKCFFQFLHLLKSSCMLFA</sequence>
<proteinExistence type="predicted"/>
<evidence type="ECO:0000313" key="2">
    <source>
        <dbReference type="Proteomes" id="UP000594638"/>
    </source>
</evidence>
<name>A0A8S0TDE4_OLEEU</name>
<dbReference type="Gramene" id="OE9A108285T1">
    <property type="protein sequence ID" value="OE9A108285C1"/>
    <property type="gene ID" value="OE9A108285"/>
</dbReference>
<gene>
    <name evidence="1" type="ORF">OLEA9_A108285</name>
</gene>
<accession>A0A8S0TDE4</accession>
<dbReference type="Proteomes" id="UP000594638">
    <property type="component" value="Unassembled WGS sequence"/>
</dbReference>
<evidence type="ECO:0000313" key="1">
    <source>
        <dbReference type="EMBL" id="CAA3001587.1"/>
    </source>
</evidence>